<dbReference type="EMBL" id="MFYX01000014">
    <property type="protein sequence ID" value="OGK07078.1"/>
    <property type="molecule type" value="Genomic_DNA"/>
</dbReference>
<accession>A0A1F7FKD6</accession>
<dbReference type="InterPro" id="IPR011990">
    <property type="entry name" value="TPR-like_helical_dom_sf"/>
</dbReference>
<sequence>MEKKPESQYYAYDLSHIPTPESAEAYLEMVRKDPNDADSFFLLGALYLKNNKTVESMEMFEQSARLNPQNWMANFLLGTVYLSYEKWDIAVRYYLKSLKLVQDFTPLLFNLGLCYEKLDYRTKAINSYKNFMNIEQSQEWLHEVHFRLHKLGVDIKKA</sequence>
<dbReference type="InterPro" id="IPR019734">
    <property type="entry name" value="TPR_rpt"/>
</dbReference>
<comment type="caution">
    <text evidence="2">The sequence shown here is derived from an EMBL/GenBank/DDBJ whole genome shotgun (WGS) entry which is preliminary data.</text>
</comment>
<dbReference type="SUPFAM" id="SSF48452">
    <property type="entry name" value="TPR-like"/>
    <property type="match status" value="1"/>
</dbReference>
<organism evidence="2 3">
    <name type="scientific">Candidatus Raymondbacteria bacterium RIFOXYD12_FULL_49_13</name>
    <dbReference type="NCBI Taxonomy" id="1817890"/>
    <lineage>
        <taxon>Bacteria</taxon>
        <taxon>Raymondiibacteriota</taxon>
    </lineage>
</organism>
<feature type="repeat" description="TPR" evidence="1">
    <location>
        <begin position="37"/>
        <end position="70"/>
    </location>
</feature>
<dbReference type="PANTHER" id="PTHR12558:SF13">
    <property type="entry name" value="CELL DIVISION CYCLE PROTEIN 27 HOMOLOG"/>
    <property type="match status" value="1"/>
</dbReference>
<dbReference type="Pfam" id="PF13181">
    <property type="entry name" value="TPR_8"/>
    <property type="match status" value="1"/>
</dbReference>
<dbReference type="PANTHER" id="PTHR12558">
    <property type="entry name" value="CELL DIVISION CYCLE 16,23,27"/>
    <property type="match status" value="1"/>
</dbReference>
<dbReference type="SMART" id="SM00028">
    <property type="entry name" value="TPR"/>
    <property type="match status" value="3"/>
</dbReference>
<evidence type="ECO:0000313" key="3">
    <source>
        <dbReference type="Proteomes" id="UP000179243"/>
    </source>
</evidence>
<proteinExistence type="predicted"/>
<dbReference type="AlphaFoldDB" id="A0A1F7FKD6"/>
<name>A0A1F7FKD6_UNCRA</name>
<dbReference type="Pfam" id="PF13431">
    <property type="entry name" value="TPR_17"/>
    <property type="match status" value="1"/>
</dbReference>
<evidence type="ECO:0000256" key="1">
    <source>
        <dbReference type="PROSITE-ProRule" id="PRU00339"/>
    </source>
</evidence>
<reference evidence="2 3" key="1">
    <citation type="journal article" date="2016" name="Nat. Commun.">
        <title>Thousands of microbial genomes shed light on interconnected biogeochemical processes in an aquifer system.</title>
        <authorList>
            <person name="Anantharaman K."/>
            <person name="Brown C.T."/>
            <person name="Hug L.A."/>
            <person name="Sharon I."/>
            <person name="Castelle C.J."/>
            <person name="Probst A.J."/>
            <person name="Thomas B.C."/>
            <person name="Singh A."/>
            <person name="Wilkins M.J."/>
            <person name="Karaoz U."/>
            <person name="Brodie E.L."/>
            <person name="Williams K.H."/>
            <person name="Hubbard S.S."/>
            <person name="Banfield J.F."/>
        </authorList>
    </citation>
    <scope>NUCLEOTIDE SEQUENCE [LARGE SCALE GENOMIC DNA]</scope>
</reference>
<keyword evidence="1" id="KW-0802">TPR repeat</keyword>
<dbReference type="Gene3D" id="1.25.40.10">
    <property type="entry name" value="Tetratricopeptide repeat domain"/>
    <property type="match status" value="1"/>
</dbReference>
<protein>
    <submittedName>
        <fullName evidence="2">Uncharacterized protein</fullName>
    </submittedName>
</protein>
<dbReference type="PROSITE" id="PS50005">
    <property type="entry name" value="TPR"/>
    <property type="match status" value="1"/>
</dbReference>
<dbReference type="Proteomes" id="UP000179243">
    <property type="component" value="Unassembled WGS sequence"/>
</dbReference>
<gene>
    <name evidence="2" type="ORF">A2519_04885</name>
</gene>
<evidence type="ECO:0000313" key="2">
    <source>
        <dbReference type="EMBL" id="OGK07078.1"/>
    </source>
</evidence>